<dbReference type="InterPro" id="IPR002197">
    <property type="entry name" value="HTH_Fis"/>
</dbReference>
<reference evidence="2" key="1">
    <citation type="submission" date="2019-08" db="EMBL/GenBank/DDBJ databases">
        <authorList>
            <person name="Kucharzyk K."/>
            <person name="Murdoch R.W."/>
            <person name="Higgins S."/>
            <person name="Loffler F."/>
        </authorList>
    </citation>
    <scope>NUCLEOTIDE SEQUENCE</scope>
</reference>
<organism evidence="2">
    <name type="scientific">bioreactor metagenome</name>
    <dbReference type="NCBI Taxonomy" id="1076179"/>
    <lineage>
        <taxon>unclassified sequences</taxon>
        <taxon>metagenomes</taxon>
        <taxon>ecological metagenomes</taxon>
    </lineage>
</organism>
<sequence length="44" mass="5251">MKKIIIQALEKTNGNKQEAAKLLDISRQTLYNRMKELDIQNEYR</sequence>
<evidence type="ECO:0000259" key="1">
    <source>
        <dbReference type="Pfam" id="PF02954"/>
    </source>
</evidence>
<dbReference type="Pfam" id="PF02954">
    <property type="entry name" value="HTH_8"/>
    <property type="match status" value="1"/>
</dbReference>
<dbReference type="EMBL" id="VSSQ01091477">
    <property type="protein sequence ID" value="MPN37024.1"/>
    <property type="molecule type" value="Genomic_DNA"/>
</dbReference>
<dbReference type="Gene3D" id="1.10.10.60">
    <property type="entry name" value="Homeodomain-like"/>
    <property type="match status" value="1"/>
</dbReference>
<feature type="domain" description="DNA binding HTH" evidence="1">
    <location>
        <begin position="2"/>
        <end position="37"/>
    </location>
</feature>
<dbReference type="AlphaFoldDB" id="A0A645HLQ3"/>
<protein>
    <recommendedName>
        <fullName evidence="1">DNA binding HTH domain-containing protein</fullName>
    </recommendedName>
</protein>
<name>A0A645HLQ3_9ZZZZ</name>
<comment type="caution">
    <text evidence="2">The sequence shown here is derived from an EMBL/GenBank/DDBJ whole genome shotgun (WGS) entry which is preliminary data.</text>
</comment>
<dbReference type="PRINTS" id="PR01590">
    <property type="entry name" value="HTHFIS"/>
</dbReference>
<dbReference type="GO" id="GO:0043565">
    <property type="term" value="F:sequence-specific DNA binding"/>
    <property type="evidence" value="ECO:0007669"/>
    <property type="project" value="InterPro"/>
</dbReference>
<accession>A0A645HLQ3</accession>
<dbReference type="InterPro" id="IPR009057">
    <property type="entry name" value="Homeodomain-like_sf"/>
</dbReference>
<proteinExistence type="predicted"/>
<dbReference type="SUPFAM" id="SSF46689">
    <property type="entry name" value="Homeodomain-like"/>
    <property type="match status" value="1"/>
</dbReference>
<gene>
    <name evidence="2" type="ORF">SDC9_184536</name>
</gene>
<evidence type="ECO:0000313" key="2">
    <source>
        <dbReference type="EMBL" id="MPN37024.1"/>
    </source>
</evidence>